<accession>A0A4V1ERK2</accession>
<organism evidence="3 4">
    <name type="scientific">Desulfoglaeba alkanexedens ALDC</name>
    <dbReference type="NCBI Taxonomy" id="980445"/>
    <lineage>
        <taxon>Bacteria</taxon>
        <taxon>Pseudomonadati</taxon>
        <taxon>Thermodesulfobacteriota</taxon>
        <taxon>Syntrophobacteria</taxon>
        <taxon>Syntrophobacterales</taxon>
        <taxon>Syntrophobacteraceae</taxon>
        <taxon>Desulfoglaeba</taxon>
    </lineage>
</organism>
<dbReference type="RefSeq" id="WP_137423900.1">
    <property type="nucleotide sequence ID" value="NZ_CP040098.1"/>
</dbReference>
<reference evidence="3 4" key="1">
    <citation type="submission" date="2019-05" db="EMBL/GenBank/DDBJ databases">
        <title>The Complete Genome Sequence of the n-alkane-degrading Desulfoglaeba alkanexedens ALDC reveals multiple alkylsuccinate synthase gene clusters.</title>
        <authorList>
            <person name="Callaghan A.V."/>
            <person name="Davidova I.A."/>
            <person name="Duncan K.E."/>
            <person name="Morris B."/>
            <person name="McInerney M.J."/>
        </authorList>
    </citation>
    <scope>NUCLEOTIDE SEQUENCE [LARGE SCALE GENOMIC DNA]</scope>
    <source>
        <strain evidence="3 4">ALDC</strain>
    </source>
</reference>
<evidence type="ECO:0000256" key="1">
    <source>
        <dbReference type="SAM" id="MobiDB-lite"/>
    </source>
</evidence>
<evidence type="ECO:0000313" key="3">
    <source>
        <dbReference type="EMBL" id="QCQ21931.1"/>
    </source>
</evidence>
<dbReference type="AlphaFoldDB" id="A0A4V1ERK2"/>
<feature type="domain" description="Abortive phage infection protein C-terminal" evidence="2">
    <location>
        <begin position="230"/>
        <end position="404"/>
    </location>
</feature>
<dbReference type="InterPro" id="IPR018891">
    <property type="entry name" value="AIPR_C"/>
</dbReference>
<dbReference type="Pfam" id="PF10592">
    <property type="entry name" value="AIPR"/>
    <property type="match status" value="1"/>
</dbReference>
<dbReference type="Proteomes" id="UP000298602">
    <property type="component" value="Chromosome"/>
</dbReference>
<feature type="region of interest" description="Disordered" evidence="1">
    <location>
        <begin position="555"/>
        <end position="579"/>
    </location>
</feature>
<reference evidence="3 4" key="2">
    <citation type="submission" date="2019-05" db="EMBL/GenBank/DDBJ databases">
        <authorList>
            <person name="Suflita J.M."/>
            <person name="Marks C.R."/>
        </authorList>
    </citation>
    <scope>NUCLEOTIDE SEQUENCE [LARGE SCALE GENOMIC DNA]</scope>
    <source>
        <strain evidence="3 4">ALDC</strain>
    </source>
</reference>
<evidence type="ECO:0000259" key="2">
    <source>
        <dbReference type="Pfam" id="PF10592"/>
    </source>
</evidence>
<dbReference type="KEGG" id="dax:FDQ92_06940"/>
<name>A0A4V1ERK2_9BACT</name>
<dbReference type="OrthoDB" id="9806213at2"/>
<sequence>MSFDENELLQEIAASVKELSRRGGISEERGFGAWYATTLLDFDEDQALEGASVDGPEDQGIDVLLVDHPNGRITVLQVHYPKRREKATPKSKWDALVASIPAIQNPKLMSDAGRSDVADILEEAGAEISEYDIELGLISLAKKSDQIERACAQANRAQQFRGIKFFYAPCDDILNQYAVFRSADKSVPEDTISFAGGVFEDSGEYGRAIVGSVPAAELGRLYKAHGRRLFEGNVRYFIGARKGGINERMIETARTSPGLFWALNNGITIVANTCTKESDKTYRLTRFSIVNGCQTTVSLHNAGAPDNANVLTRVVAAKPTLLTDIVRYNNTQNPVKIWAVRSVDPVQERLRESFKNIDIQYAPKQEGSRRRKDYQSIMELDRVAQYLAAGYPDTLIDAVKEKQELFDRHYQRLFPHDVAPERVYLYWLLGIQTDEERQSKLQSLVDAGDADKTTGALLGVSGTYWGVHCSSKLVEELNRTPLRISLEAMASNDFQNALRKYAVEGLQLFTELAIDTYDLEDFKTVRAALRSPKFLQKIDQKLALRMSRYKNAKNKKLPDLVSAAKSSVGSRSSSNSRSG</sequence>
<proteinExistence type="predicted"/>
<keyword evidence="4" id="KW-1185">Reference proteome</keyword>
<dbReference type="EMBL" id="CP040098">
    <property type="protein sequence ID" value="QCQ21931.1"/>
    <property type="molecule type" value="Genomic_DNA"/>
</dbReference>
<gene>
    <name evidence="3" type="ORF">FDQ92_06940</name>
</gene>
<protein>
    <recommendedName>
        <fullName evidence="2">Abortive phage infection protein C-terminal domain-containing protein</fullName>
    </recommendedName>
</protein>
<evidence type="ECO:0000313" key="4">
    <source>
        <dbReference type="Proteomes" id="UP000298602"/>
    </source>
</evidence>
<feature type="compositionally biased region" description="Low complexity" evidence="1">
    <location>
        <begin position="561"/>
        <end position="579"/>
    </location>
</feature>